<keyword evidence="2" id="KW-1185">Reference proteome</keyword>
<evidence type="ECO:0000313" key="2">
    <source>
        <dbReference type="Proteomes" id="UP000094236"/>
    </source>
</evidence>
<sequence length="65" mass="7700">MPYCVYDSTVADIIFFKVHNPAFQYNTANYFELWILYSFDLLIEKKRLRPPSSPSHPCVTFYLTS</sequence>
<dbReference type="EMBL" id="KV454074">
    <property type="protein sequence ID" value="ODV93042.1"/>
    <property type="molecule type" value="Genomic_DNA"/>
</dbReference>
<proteinExistence type="predicted"/>
<name>A0A1E4TMS1_PACTA</name>
<dbReference type="Proteomes" id="UP000094236">
    <property type="component" value="Unassembled WGS sequence"/>
</dbReference>
<accession>A0A1E4TMS1</accession>
<reference evidence="2" key="1">
    <citation type="submission" date="2016-05" db="EMBL/GenBank/DDBJ databases">
        <title>Comparative genomics of biotechnologically important yeasts.</title>
        <authorList>
            <consortium name="DOE Joint Genome Institute"/>
            <person name="Riley R."/>
            <person name="Haridas S."/>
            <person name="Wolfe K.H."/>
            <person name="Lopes M.R."/>
            <person name="Hittinger C.T."/>
            <person name="Goker M."/>
            <person name="Salamov A."/>
            <person name="Wisecaver J."/>
            <person name="Long T.M."/>
            <person name="Aerts A.L."/>
            <person name="Barry K."/>
            <person name="Choi C."/>
            <person name="Clum A."/>
            <person name="Coughlan A.Y."/>
            <person name="Deshpande S."/>
            <person name="Douglass A.P."/>
            <person name="Hanson S.J."/>
            <person name="Klenk H.-P."/>
            <person name="Labutti K."/>
            <person name="Lapidus A."/>
            <person name="Lindquist E."/>
            <person name="Lipzen A."/>
            <person name="Meier-Kolthoff J.P."/>
            <person name="Ohm R.A."/>
            <person name="Otillar R.P."/>
            <person name="Pangilinan J."/>
            <person name="Peng Y."/>
            <person name="Rokas A."/>
            <person name="Rosa C.A."/>
            <person name="Scheuner C."/>
            <person name="Sibirny A.A."/>
            <person name="Slot J.C."/>
            <person name="Stielow J.B."/>
            <person name="Sun H."/>
            <person name="Kurtzman C.P."/>
            <person name="Blackwell M."/>
            <person name="Grigoriev I.V."/>
            <person name="Jeffries T.W."/>
        </authorList>
    </citation>
    <scope>NUCLEOTIDE SEQUENCE [LARGE SCALE GENOMIC DNA]</scope>
    <source>
        <strain evidence="2">NRRL Y-2460</strain>
    </source>
</reference>
<organism evidence="1 2">
    <name type="scientific">Pachysolen tannophilus NRRL Y-2460</name>
    <dbReference type="NCBI Taxonomy" id="669874"/>
    <lineage>
        <taxon>Eukaryota</taxon>
        <taxon>Fungi</taxon>
        <taxon>Dikarya</taxon>
        <taxon>Ascomycota</taxon>
        <taxon>Saccharomycotina</taxon>
        <taxon>Pichiomycetes</taxon>
        <taxon>Pachysolenaceae</taxon>
        <taxon>Pachysolen</taxon>
    </lineage>
</organism>
<dbReference type="AlphaFoldDB" id="A0A1E4TMS1"/>
<gene>
    <name evidence="1" type="ORF">PACTADRAFT_52193</name>
</gene>
<protein>
    <submittedName>
        <fullName evidence="1">Uncharacterized protein</fullName>
    </submittedName>
</protein>
<evidence type="ECO:0000313" key="1">
    <source>
        <dbReference type="EMBL" id="ODV93042.1"/>
    </source>
</evidence>
<feature type="non-terminal residue" evidence="1">
    <location>
        <position position="65"/>
    </location>
</feature>